<protein>
    <recommendedName>
        <fullName evidence="2">protein-glutamate O-methyltransferase</fullName>
        <ecNumber evidence="2">2.1.1.80</ecNumber>
    </recommendedName>
</protein>
<dbReference type="InterPro" id="IPR000780">
    <property type="entry name" value="CheR_MeTrfase"/>
</dbReference>
<gene>
    <name evidence="7" type="ORF">EDC56_3159</name>
</gene>
<dbReference type="EC" id="2.1.1.80" evidence="2"/>
<evidence type="ECO:0000256" key="3">
    <source>
        <dbReference type="ARBA" id="ARBA00022603"/>
    </source>
</evidence>
<dbReference type="Pfam" id="PF01739">
    <property type="entry name" value="CheR"/>
    <property type="match status" value="1"/>
</dbReference>
<organism evidence="7 8">
    <name type="scientific">Sinobacterium caligoides</name>
    <dbReference type="NCBI Taxonomy" id="933926"/>
    <lineage>
        <taxon>Bacteria</taxon>
        <taxon>Pseudomonadati</taxon>
        <taxon>Pseudomonadota</taxon>
        <taxon>Gammaproteobacteria</taxon>
        <taxon>Cellvibrionales</taxon>
        <taxon>Spongiibacteraceae</taxon>
        <taxon>Sinobacterium</taxon>
    </lineage>
</organism>
<dbReference type="PRINTS" id="PR00996">
    <property type="entry name" value="CHERMTFRASE"/>
</dbReference>
<dbReference type="InterPro" id="IPR050903">
    <property type="entry name" value="Bact_Chemotaxis_MeTrfase"/>
</dbReference>
<proteinExistence type="predicted"/>
<evidence type="ECO:0000256" key="4">
    <source>
        <dbReference type="ARBA" id="ARBA00022679"/>
    </source>
</evidence>
<keyword evidence="3" id="KW-0489">Methyltransferase</keyword>
<evidence type="ECO:0000256" key="1">
    <source>
        <dbReference type="ARBA" id="ARBA00001541"/>
    </source>
</evidence>
<dbReference type="GO" id="GO:0032259">
    <property type="term" value="P:methylation"/>
    <property type="evidence" value="ECO:0007669"/>
    <property type="project" value="UniProtKB-KW"/>
</dbReference>
<keyword evidence="8" id="KW-1185">Reference proteome</keyword>
<dbReference type="SMART" id="SM00138">
    <property type="entry name" value="MeTrc"/>
    <property type="match status" value="1"/>
</dbReference>
<dbReference type="InterPro" id="IPR029063">
    <property type="entry name" value="SAM-dependent_MTases_sf"/>
</dbReference>
<dbReference type="EMBL" id="RKHR01000006">
    <property type="protein sequence ID" value="ROR98919.1"/>
    <property type="molecule type" value="Genomic_DNA"/>
</dbReference>
<dbReference type="InterPro" id="IPR036804">
    <property type="entry name" value="CheR_N_sf"/>
</dbReference>
<dbReference type="Gene3D" id="3.40.50.150">
    <property type="entry name" value="Vaccinia Virus protein VP39"/>
    <property type="match status" value="1"/>
</dbReference>
<comment type="caution">
    <text evidence="7">The sequence shown here is derived from an EMBL/GenBank/DDBJ whole genome shotgun (WGS) entry which is preliminary data.</text>
</comment>
<name>A0A3N2DGN8_9GAMM</name>
<dbReference type="PANTHER" id="PTHR24422:SF19">
    <property type="entry name" value="CHEMOTAXIS PROTEIN METHYLTRANSFERASE"/>
    <property type="match status" value="1"/>
</dbReference>
<reference evidence="7 8" key="1">
    <citation type="submission" date="2018-11" db="EMBL/GenBank/DDBJ databases">
        <title>Genomic Encyclopedia of Type Strains, Phase IV (KMG-IV): sequencing the most valuable type-strain genomes for metagenomic binning, comparative biology and taxonomic classification.</title>
        <authorList>
            <person name="Goeker M."/>
        </authorList>
    </citation>
    <scope>NUCLEOTIDE SEQUENCE [LARGE SCALE GENOMIC DNA]</scope>
    <source>
        <strain evidence="7 8">DSM 100316</strain>
    </source>
</reference>
<dbReference type="PANTHER" id="PTHR24422">
    <property type="entry name" value="CHEMOTAXIS PROTEIN METHYLTRANSFERASE"/>
    <property type="match status" value="1"/>
</dbReference>
<dbReference type="OrthoDB" id="9816309at2"/>
<dbReference type="Gene3D" id="1.10.155.10">
    <property type="entry name" value="Chemotaxis receptor methyltransferase CheR, N-terminal domain"/>
    <property type="match status" value="1"/>
</dbReference>
<accession>A0A3N2DGN8</accession>
<dbReference type="Pfam" id="PF03705">
    <property type="entry name" value="CheR_N"/>
    <property type="match status" value="1"/>
</dbReference>
<keyword evidence="4" id="KW-0808">Transferase</keyword>
<keyword evidence="5" id="KW-0949">S-adenosyl-L-methionine</keyword>
<dbReference type="GO" id="GO:0008983">
    <property type="term" value="F:protein-glutamate O-methyltransferase activity"/>
    <property type="evidence" value="ECO:0007669"/>
    <property type="project" value="UniProtKB-EC"/>
</dbReference>
<feature type="domain" description="CheR-type methyltransferase" evidence="6">
    <location>
        <begin position="4"/>
        <end position="259"/>
    </location>
</feature>
<dbReference type="InterPro" id="IPR022641">
    <property type="entry name" value="CheR_N"/>
</dbReference>
<evidence type="ECO:0000313" key="7">
    <source>
        <dbReference type="EMBL" id="ROR98919.1"/>
    </source>
</evidence>
<evidence type="ECO:0000259" key="6">
    <source>
        <dbReference type="PROSITE" id="PS50123"/>
    </source>
</evidence>
<dbReference type="SUPFAM" id="SSF47757">
    <property type="entry name" value="Chemotaxis receptor methyltransferase CheR, N-terminal domain"/>
    <property type="match status" value="1"/>
</dbReference>
<evidence type="ECO:0000256" key="2">
    <source>
        <dbReference type="ARBA" id="ARBA00012534"/>
    </source>
</evidence>
<dbReference type="SUPFAM" id="SSF53335">
    <property type="entry name" value="S-adenosyl-L-methionine-dependent methyltransferases"/>
    <property type="match status" value="1"/>
</dbReference>
<evidence type="ECO:0000313" key="8">
    <source>
        <dbReference type="Proteomes" id="UP000275394"/>
    </source>
</evidence>
<evidence type="ECO:0000256" key="5">
    <source>
        <dbReference type="ARBA" id="ARBA00022691"/>
    </source>
</evidence>
<dbReference type="InterPro" id="IPR022642">
    <property type="entry name" value="CheR_C"/>
</dbReference>
<dbReference type="Proteomes" id="UP000275394">
    <property type="component" value="Unassembled WGS sequence"/>
</dbReference>
<dbReference type="AlphaFoldDB" id="A0A3N2DGN8"/>
<comment type="catalytic activity">
    <reaction evidence="1">
        <text>L-glutamyl-[protein] + S-adenosyl-L-methionine = [protein]-L-glutamate 5-O-methyl ester + S-adenosyl-L-homocysteine</text>
        <dbReference type="Rhea" id="RHEA:24452"/>
        <dbReference type="Rhea" id="RHEA-COMP:10208"/>
        <dbReference type="Rhea" id="RHEA-COMP:10311"/>
        <dbReference type="ChEBI" id="CHEBI:29973"/>
        <dbReference type="ChEBI" id="CHEBI:57856"/>
        <dbReference type="ChEBI" id="CHEBI:59789"/>
        <dbReference type="ChEBI" id="CHEBI:82795"/>
        <dbReference type="EC" id="2.1.1.80"/>
    </reaction>
</comment>
<dbReference type="PROSITE" id="PS50123">
    <property type="entry name" value="CHER"/>
    <property type="match status" value="1"/>
</dbReference>
<dbReference type="RefSeq" id="WP_123713488.1">
    <property type="nucleotide sequence ID" value="NZ_RKHR01000006.1"/>
</dbReference>
<sequence>MSWALRPQPELSDKQFRLWQELLEARTGIDLGGHKSILQVGLLKRMRQLGYENYGEYYHQVSAGGGDAAVEWGELLNSLTVQETRFYRDPSAFAYLGDYLQVRLQVNDGEPLELWSVGCSTGEEAYSLAITAAEAVRTAAGERFFGVTGTDISSSAVARAEAGEYRQQQLLIIEAALRYRYFRNISAGSYQVVPALRSRVCFSRSNIAMINTLPNMLMDVIYCQNMLIYFKREGRISVLNALYKRLKPGGLLITGPGESQGWHHPGVRRISNSRIEGYIKQ</sequence>